<evidence type="ECO:0000256" key="6">
    <source>
        <dbReference type="SAM" id="MobiDB-lite"/>
    </source>
</evidence>
<dbReference type="GO" id="GO:0016020">
    <property type="term" value="C:membrane"/>
    <property type="evidence" value="ECO:0007669"/>
    <property type="project" value="UniProtKB-SubCell"/>
</dbReference>
<gene>
    <name evidence="8" type="ORF">Ahy_B07g087705</name>
</gene>
<keyword evidence="5" id="KW-0813">Transport</keyword>
<evidence type="ECO:0000313" key="8">
    <source>
        <dbReference type="EMBL" id="RYQ99718.1"/>
    </source>
</evidence>
<keyword evidence="2 5" id="KW-0812">Transmembrane</keyword>
<evidence type="ECO:0000256" key="3">
    <source>
        <dbReference type="ARBA" id="ARBA00022989"/>
    </source>
</evidence>
<evidence type="ECO:0008006" key="10">
    <source>
        <dbReference type="Google" id="ProtNLM"/>
    </source>
</evidence>
<comment type="subcellular location">
    <subcellularLocation>
        <location evidence="1">Membrane</location>
        <topology evidence="1">Multi-pass membrane protein</topology>
    </subcellularLocation>
</comment>
<dbReference type="InterPro" id="IPR023271">
    <property type="entry name" value="Aquaporin-like"/>
</dbReference>
<keyword evidence="4 7" id="KW-0472">Membrane</keyword>
<dbReference type="SUPFAM" id="SSF81338">
    <property type="entry name" value="Aquaporin-like"/>
    <property type="match status" value="1"/>
</dbReference>
<feature type="transmembrane region" description="Helical" evidence="7">
    <location>
        <begin position="162"/>
        <end position="186"/>
    </location>
</feature>
<keyword evidence="9" id="KW-1185">Reference proteome</keyword>
<evidence type="ECO:0000256" key="4">
    <source>
        <dbReference type="ARBA" id="ARBA00023136"/>
    </source>
</evidence>
<dbReference type="AlphaFoldDB" id="A0A444YCT1"/>
<dbReference type="EMBL" id="SDMP01000017">
    <property type="protein sequence ID" value="RYQ99718.1"/>
    <property type="molecule type" value="Genomic_DNA"/>
</dbReference>
<sequence length="228" mass="24616">MRASASERTDSLIEDLPLKVSSVQPLDSERERIENISAQTDGEEQEITSTHSSTGPSSHGTNGRAGTGEGLITQSGWGRWVFNGRRRRREGGEGKGKGVRRRCSPSFGRWSSPLLFDVDASISGRVDVVRCSPLAVSASPPYSIAGRRCSSPVAAAPRRSPLLPIGFAVFLVYLAIISITGTGINPTKSLGAAIIFNRDHAWNDHWIFWVGPFIGATLAAVYHQTDNL</sequence>
<dbReference type="GO" id="GO:0015267">
    <property type="term" value="F:channel activity"/>
    <property type="evidence" value="ECO:0007669"/>
    <property type="project" value="InterPro"/>
</dbReference>
<evidence type="ECO:0000256" key="1">
    <source>
        <dbReference type="ARBA" id="ARBA00004141"/>
    </source>
</evidence>
<reference evidence="8 9" key="1">
    <citation type="submission" date="2019-01" db="EMBL/GenBank/DDBJ databases">
        <title>Sequencing of cultivated peanut Arachis hypogaea provides insights into genome evolution and oil improvement.</title>
        <authorList>
            <person name="Chen X."/>
        </authorList>
    </citation>
    <scope>NUCLEOTIDE SEQUENCE [LARGE SCALE GENOMIC DNA]</scope>
    <source>
        <strain evidence="9">cv. Fuhuasheng</strain>
        <tissue evidence="8">Leaves</tissue>
    </source>
</reference>
<evidence type="ECO:0000313" key="9">
    <source>
        <dbReference type="Proteomes" id="UP000289738"/>
    </source>
</evidence>
<feature type="transmembrane region" description="Helical" evidence="7">
    <location>
        <begin position="206"/>
        <end position="223"/>
    </location>
</feature>
<evidence type="ECO:0000256" key="5">
    <source>
        <dbReference type="RuleBase" id="RU000477"/>
    </source>
</evidence>
<name>A0A444YCT1_ARAHY</name>
<dbReference type="Pfam" id="PF00230">
    <property type="entry name" value="MIP"/>
    <property type="match status" value="1"/>
</dbReference>
<dbReference type="Gene3D" id="1.20.1080.10">
    <property type="entry name" value="Glycerol uptake facilitator protein"/>
    <property type="match status" value="1"/>
</dbReference>
<comment type="similarity">
    <text evidence="5">Belongs to the MIP/aquaporin (TC 1.A.8) family.</text>
</comment>
<dbReference type="PANTHER" id="PTHR45687">
    <property type="entry name" value="AQUAPORIN OR AQUAGLYCEROPORIN RELATED"/>
    <property type="match status" value="1"/>
</dbReference>
<dbReference type="InterPro" id="IPR034294">
    <property type="entry name" value="Aquaporin_transptr"/>
</dbReference>
<protein>
    <recommendedName>
        <fullName evidence="10">Aquaporin</fullName>
    </recommendedName>
</protein>
<feature type="region of interest" description="Disordered" evidence="6">
    <location>
        <begin position="1"/>
        <end position="104"/>
    </location>
</feature>
<evidence type="ECO:0000256" key="2">
    <source>
        <dbReference type="ARBA" id="ARBA00022692"/>
    </source>
</evidence>
<dbReference type="Proteomes" id="UP000289738">
    <property type="component" value="Chromosome B07"/>
</dbReference>
<organism evidence="8 9">
    <name type="scientific">Arachis hypogaea</name>
    <name type="common">Peanut</name>
    <dbReference type="NCBI Taxonomy" id="3818"/>
    <lineage>
        <taxon>Eukaryota</taxon>
        <taxon>Viridiplantae</taxon>
        <taxon>Streptophyta</taxon>
        <taxon>Embryophyta</taxon>
        <taxon>Tracheophyta</taxon>
        <taxon>Spermatophyta</taxon>
        <taxon>Magnoliopsida</taxon>
        <taxon>eudicotyledons</taxon>
        <taxon>Gunneridae</taxon>
        <taxon>Pentapetalae</taxon>
        <taxon>rosids</taxon>
        <taxon>fabids</taxon>
        <taxon>Fabales</taxon>
        <taxon>Fabaceae</taxon>
        <taxon>Papilionoideae</taxon>
        <taxon>50 kb inversion clade</taxon>
        <taxon>dalbergioids sensu lato</taxon>
        <taxon>Dalbergieae</taxon>
        <taxon>Pterocarpus clade</taxon>
        <taxon>Arachis</taxon>
    </lineage>
</organism>
<keyword evidence="3 7" id="KW-1133">Transmembrane helix</keyword>
<feature type="compositionally biased region" description="Basic and acidic residues" evidence="6">
    <location>
        <begin position="1"/>
        <end position="11"/>
    </location>
</feature>
<accession>A0A444YCT1</accession>
<proteinExistence type="inferred from homology"/>
<evidence type="ECO:0000256" key="7">
    <source>
        <dbReference type="SAM" id="Phobius"/>
    </source>
</evidence>
<feature type="compositionally biased region" description="Low complexity" evidence="6">
    <location>
        <begin position="48"/>
        <end position="61"/>
    </location>
</feature>
<dbReference type="PRINTS" id="PR00783">
    <property type="entry name" value="MINTRINSICP"/>
</dbReference>
<dbReference type="InterPro" id="IPR000425">
    <property type="entry name" value="MIP"/>
</dbReference>
<dbReference type="STRING" id="3818.A0A444YCT1"/>
<comment type="caution">
    <text evidence="8">The sequence shown here is derived from an EMBL/GenBank/DDBJ whole genome shotgun (WGS) entry which is preliminary data.</text>
</comment>